<dbReference type="PRINTS" id="PR00625">
    <property type="entry name" value="JDOMAIN"/>
</dbReference>
<feature type="domain" description="J" evidence="8">
    <location>
        <begin position="27"/>
        <end position="91"/>
    </location>
</feature>
<dbReference type="InterPro" id="IPR018253">
    <property type="entry name" value="DnaJ_domain_CS"/>
</dbReference>
<gene>
    <name evidence="9" type="ORF">g.12170</name>
</gene>
<reference evidence="9" key="1">
    <citation type="submission" date="2015-11" db="EMBL/GenBank/DDBJ databases">
        <title>De novo transcriptome assembly of four potential Pierce s Disease insect vectors from Arizona vineyards.</title>
        <authorList>
            <person name="Tassone E.E."/>
        </authorList>
    </citation>
    <scope>NUCLEOTIDE SEQUENCE</scope>
</reference>
<evidence type="ECO:0000256" key="7">
    <source>
        <dbReference type="SAM" id="SignalP"/>
    </source>
</evidence>
<dbReference type="PANTHER" id="PTHR44360:SF1">
    <property type="entry name" value="DNAJ HOMOLOG SUBFAMILY B MEMBER 9"/>
    <property type="match status" value="1"/>
</dbReference>
<accession>A0A1B6HE93</accession>
<evidence type="ECO:0000256" key="4">
    <source>
        <dbReference type="ARBA" id="ARBA00045428"/>
    </source>
</evidence>
<dbReference type="SMART" id="SM00271">
    <property type="entry name" value="DnaJ"/>
    <property type="match status" value="1"/>
</dbReference>
<dbReference type="GO" id="GO:0005783">
    <property type="term" value="C:endoplasmic reticulum"/>
    <property type="evidence" value="ECO:0007669"/>
    <property type="project" value="TreeGrafter"/>
</dbReference>
<dbReference type="CDD" id="cd06257">
    <property type="entry name" value="DnaJ"/>
    <property type="match status" value="1"/>
</dbReference>
<evidence type="ECO:0000256" key="2">
    <source>
        <dbReference type="ARBA" id="ARBA00040158"/>
    </source>
</evidence>
<dbReference type="AlphaFoldDB" id="A0A1B6HE93"/>
<dbReference type="InterPro" id="IPR001623">
    <property type="entry name" value="DnaJ_domain"/>
</dbReference>
<evidence type="ECO:0000259" key="8">
    <source>
        <dbReference type="PROSITE" id="PS50076"/>
    </source>
</evidence>
<evidence type="ECO:0000313" key="9">
    <source>
        <dbReference type="EMBL" id="JAS73010.1"/>
    </source>
</evidence>
<sequence length="242" mass="27717">MQLWQVMWLLTAVLLASVELTIQSKRDYYEILGIDRDAKPKEIKKAFRTMAAKYHPDKNKDPDAEEKFKEINEAHEVLMNADKRRQYDMYGHSDEMRTGGPTHGSGSGFTFHFDSHDDVLRSFFGQDFAGERPPPFHFSQGGGRHSHHQHQHQNFFSFNDFFEDDEPGFGEFFGDRDPHQFGSGSSFFGTHFGGGRPQPQQHHAHWGHSHGHGHAHARAQGTRCRTVTQRVGNMVTTYTQCS</sequence>
<dbReference type="GO" id="GO:0036503">
    <property type="term" value="P:ERAD pathway"/>
    <property type="evidence" value="ECO:0007669"/>
    <property type="project" value="TreeGrafter"/>
</dbReference>
<keyword evidence="7" id="KW-0732">Signal</keyword>
<dbReference type="GO" id="GO:0051787">
    <property type="term" value="F:misfolded protein binding"/>
    <property type="evidence" value="ECO:0007669"/>
    <property type="project" value="TreeGrafter"/>
</dbReference>
<organism evidence="9">
    <name type="scientific">Homalodisca liturata</name>
    <dbReference type="NCBI Taxonomy" id="320908"/>
    <lineage>
        <taxon>Eukaryota</taxon>
        <taxon>Metazoa</taxon>
        <taxon>Ecdysozoa</taxon>
        <taxon>Arthropoda</taxon>
        <taxon>Hexapoda</taxon>
        <taxon>Insecta</taxon>
        <taxon>Pterygota</taxon>
        <taxon>Neoptera</taxon>
        <taxon>Paraneoptera</taxon>
        <taxon>Hemiptera</taxon>
        <taxon>Auchenorrhyncha</taxon>
        <taxon>Membracoidea</taxon>
        <taxon>Cicadellidae</taxon>
        <taxon>Cicadellinae</taxon>
        <taxon>Proconiini</taxon>
        <taxon>Homalodisca</taxon>
    </lineage>
</organism>
<dbReference type="GO" id="GO:0051087">
    <property type="term" value="F:protein-folding chaperone binding"/>
    <property type="evidence" value="ECO:0007669"/>
    <property type="project" value="TreeGrafter"/>
</dbReference>
<feature type="signal peptide" evidence="7">
    <location>
        <begin position="1"/>
        <end position="24"/>
    </location>
</feature>
<dbReference type="PROSITE" id="PS50076">
    <property type="entry name" value="DNAJ_2"/>
    <property type="match status" value="1"/>
</dbReference>
<dbReference type="Pfam" id="PF00226">
    <property type="entry name" value="DnaJ"/>
    <property type="match status" value="1"/>
</dbReference>
<protein>
    <recommendedName>
        <fullName evidence="2">DnaJ homolog subfamily B member 9</fullName>
    </recommendedName>
    <alternativeName>
        <fullName evidence="3">Endoplasmic reticulum DNA J domain-containing protein 4</fullName>
    </alternativeName>
</protein>
<dbReference type="EMBL" id="GECU01034696">
    <property type="protein sequence ID" value="JAS73010.1"/>
    <property type="molecule type" value="Transcribed_RNA"/>
</dbReference>
<name>A0A1B6HE93_9HEMI</name>
<dbReference type="InterPro" id="IPR036869">
    <property type="entry name" value="J_dom_sf"/>
</dbReference>
<dbReference type="InterPro" id="IPR051948">
    <property type="entry name" value="Hsp70_co-chaperone_J-domain"/>
</dbReference>
<dbReference type="PANTHER" id="PTHR44360">
    <property type="entry name" value="DNAJ HOMOLOG SUBFAMILY B MEMBER 9"/>
    <property type="match status" value="1"/>
</dbReference>
<evidence type="ECO:0000256" key="1">
    <source>
        <dbReference type="ARBA" id="ARBA00023186"/>
    </source>
</evidence>
<comment type="function">
    <text evidence="4">Co-chaperone for Hsp70 protein HSPA5/BiP that acts as a key repressor of the ERN1/IRE1-mediated unfolded protein response (UPR). J domain-containing co-chaperones stimulate the ATPase activity of Hsp70 proteins and are required for efficient substrate recognition by Hsp70 proteins. In the unstressed endoplasmic reticulum, interacts with the luminal region of ERN1/IRE1 and selectively recruits HSPA5/BiP: HSPA5/BiP disrupts the dimerization of the active ERN1/IRE1 luminal region, thereby inactivating ERN1/IRE1. Also involved in endoplasmic reticulum-associated degradation (ERAD) of misfolded proteins. Required for survival of B-cell progenitors and normal antibody production.</text>
</comment>
<evidence type="ECO:0000256" key="5">
    <source>
        <dbReference type="ARBA" id="ARBA00046365"/>
    </source>
</evidence>
<feature type="region of interest" description="Disordered" evidence="6">
    <location>
        <begin position="195"/>
        <end position="221"/>
    </location>
</feature>
<evidence type="ECO:0000256" key="6">
    <source>
        <dbReference type="SAM" id="MobiDB-lite"/>
    </source>
</evidence>
<comment type="subunit">
    <text evidence="5">Interacts with HSPA5/BiP; interaction is direct. Interacts with ERN1/IRE1 (via the luminal region). Interacts with DERL1.</text>
</comment>
<dbReference type="Gene3D" id="1.10.287.110">
    <property type="entry name" value="DnaJ domain"/>
    <property type="match status" value="1"/>
</dbReference>
<evidence type="ECO:0000256" key="3">
    <source>
        <dbReference type="ARBA" id="ARBA00041533"/>
    </source>
</evidence>
<feature type="compositionally biased region" description="Basic residues" evidence="6">
    <location>
        <begin position="202"/>
        <end position="217"/>
    </location>
</feature>
<feature type="chain" id="PRO_5008584317" description="DnaJ homolog subfamily B member 9" evidence="7">
    <location>
        <begin position="25"/>
        <end position="242"/>
    </location>
</feature>
<proteinExistence type="predicted"/>
<dbReference type="PROSITE" id="PS00636">
    <property type="entry name" value="DNAJ_1"/>
    <property type="match status" value="1"/>
</dbReference>
<dbReference type="SUPFAM" id="SSF46565">
    <property type="entry name" value="Chaperone J-domain"/>
    <property type="match status" value="1"/>
</dbReference>
<keyword evidence="1" id="KW-0143">Chaperone</keyword>